<reference evidence="4" key="1">
    <citation type="journal article" date="2011" name="Nat. Genet.">
        <title>The Arabidopsis lyrata genome sequence and the basis of rapid genome size change.</title>
        <authorList>
            <person name="Hu T.T."/>
            <person name="Pattyn P."/>
            <person name="Bakker E.G."/>
            <person name="Cao J."/>
            <person name="Cheng J.-F."/>
            <person name="Clark R.M."/>
            <person name="Fahlgren N."/>
            <person name="Fawcett J.A."/>
            <person name="Grimwood J."/>
            <person name="Gundlach H."/>
            <person name="Haberer G."/>
            <person name="Hollister J.D."/>
            <person name="Ossowski S."/>
            <person name="Ottilar R.P."/>
            <person name="Salamov A.A."/>
            <person name="Schneeberger K."/>
            <person name="Spannagl M."/>
            <person name="Wang X."/>
            <person name="Yang L."/>
            <person name="Nasrallah M.E."/>
            <person name="Bergelson J."/>
            <person name="Carrington J.C."/>
            <person name="Gaut B.S."/>
            <person name="Schmutz J."/>
            <person name="Mayer K.F.X."/>
            <person name="Van de Peer Y."/>
            <person name="Grigoriev I.V."/>
            <person name="Nordborg M."/>
            <person name="Weigel D."/>
            <person name="Guo Y.-L."/>
        </authorList>
    </citation>
    <scope>NUCLEOTIDE SEQUENCE [LARGE SCALE GENOMIC DNA]</scope>
    <source>
        <strain evidence="4">cv. MN47</strain>
    </source>
</reference>
<organism evidence="4">
    <name type="scientific">Arabidopsis lyrata subsp. lyrata</name>
    <name type="common">Lyre-leaved rock-cress</name>
    <dbReference type="NCBI Taxonomy" id="81972"/>
    <lineage>
        <taxon>Eukaryota</taxon>
        <taxon>Viridiplantae</taxon>
        <taxon>Streptophyta</taxon>
        <taxon>Embryophyta</taxon>
        <taxon>Tracheophyta</taxon>
        <taxon>Spermatophyta</taxon>
        <taxon>Magnoliopsida</taxon>
        <taxon>eudicotyledons</taxon>
        <taxon>Gunneridae</taxon>
        <taxon>Pentapetalae</taxon>
        <taxon>rosids</taxon>
        <taxon>malvids</taxon>
        <taxon>Brassicales</taxon>
        <taxon>Brassicaceae</taxon>
        <taxon>Camelineae</taxon>
        <taxon>Arabidopsis</taxon>
    </lineage>
</organism>
<dbReference type="GO" id="GO:0004523">
    <property type="term" value="F:RNA-DNA hybrid ribonuclease activity"/>
    <property type="evidence" value="ECO:0007669"/>
    <property type="project" value="InterPro"/>
</dbReference>
<dbReference type="HOGENOM" id="CLU_044650_0_0_1"/>
<dbReference type="CDD" id="cd06222">
    <property type="entry name" value="RNase_H_like"/>
    <property type="match status" value="1"/>
</dbReference>
<dbReference type="Proteomes" id="UP000008694">
    <property type="component" value="Unassembled WGS sequence"/>
</dbReference>
<dbReference type="GO" id="GO:0003676">
    <property type="term" value="F:nucleic acid binding"/>
    <property type="evidence" value="ECO:0007669"/>
    <property type="project" value="InterPro"/>
</dbReference>
<dbReference type="Pfam" id="PF13456">
    <property type="entry name" value="RVT_3"/>
    <property type="match status" value="1"/>
</dbReference>
<dbReference type="EMBL" id="GL348719">
    <property type="protein sequence ID" value="EFH46333.1"/>
    <property type="molecule type" value="Genomic_DNA"/>
</dbReference>
<evidence type="ECO:0000313" key="4">
    <source>
        <dbReference type="Proteomes" id="UP000008694"/>
    </source>
</evidence>
<accession>D7MCX3</accession>
<evidence type="ECO:0000313" key="3">
    <source>
        <dbReference type="EMBL" id="EFH46333.1"/>
    </source>
</evidence>
<dbReference type="PANTHER" id="PTHR47074">
    <property type="entry name" value="BNAC02G40300D PROTEIN"/>
    <property type="match status" value="1"/>
</dbReference>
<proteinExistence type="predicted"/>
<protein>
    <submittedName>
        <fullName evidence="3">Predicted protein</fullName>
    </submittedName>
</protein>
<dbReference type="InterPro" id="IPR044730">
    <property type="entry name" value="RNase_H-like_dom_plant"/>
</dbReference>
<dbReference type="PANTHER" id="PTHR47074:SF49">
    <property type="entry name" value="POLYNUCLEOTIDYL TRANSFERASE, RIBONUCLEASE H-LIKE SUPERFAMILY PROTEIN"/>
    <property type="match status" value="1"/>
</dbReference>
<sequence length="490" mass="53834">MIFSSLLISSSSLPLPMYSVTFLVLRSLSAPPSEPPSPPSPPEPPDPPDPQIHPSSGEDYAQPLLLPHFTGLPRVHSEYKLPSPPPSRLVPPIITVFVPRRSSRRCCRVPITTRSPKVNLRLIRYIIWNGLGYYSRFVSTPLLWLSDYQFRVQAPSIVPTAILPSVPPGSLVVVIYYLALAGNSWDWLGLVQPCVSSSDMYVAFPCAPNVVDTSWAGFVMICVCTKIQTGSLSNGQPWPSWALSIYMTSEGMVYVTLCCGVHRPSKSLLLVPNYLSMRIHQFQVPQYEDVYKFDQNFDRMAVMSPEGRHFGRQSLEIIVSGFVLDLISAGPRRSVGILCVVIGLCAGLGFTEENICVIKSQLIQPPSQKIEVFLNFSDVAWLQCGLGWSFKDPLNGKIQHGSFSRPFVSFVLVAEALALKTAITAALALGVSKLACISDCQELVLLPNTGGHANELDGIVADCNLFRSMFMFMYVLFVSRAENCGADAVA</sequence>
<evidence type="ECO:0000256" key="1">
    <source>
        <dbReference type="SAM" id="MobiDB-lite"/>
    </source>
</evidence>
<dbReference type="Gramene" id="Al_scaffold_0007_2384">
    <property type="protein sequence ID" value="Al_scaffold_0007_2384"/>
    <property type="gene ID" value="Al_scaffold_0007_2384"/>
</dbReference>
<dbReference type="AlphaFoldDB" id="D7MCX3"/>
<name>D7MCX3_ARALL</name>
<dbReference type="eggNOG" id="KOG1075">
    <property type="taxonomic scope" value="Eukaryota"/>
</dbReference>
<evidence type="ECO:0000259" key="2">
    <source>
        <dbReference type="Pfam" id="PF13456"/>
    </source>
</evidence>
<feature type="compositionally biased region" description="Pro residues" evidence="1">
    <location>
        <begin position="32"/>
        <end position="51"/>
    </location>
</feature>
<keyword evidence="4" id="KW-1185">Reference proteome</keyword>
<gene>
    <name evidence="3" type="ORF">ARALYDRAFT_658329</name>
</gene>
<dbReference type="InterPro" id="IPR002156">
    <property type="entry name" value="RNaseH_domain"/>
</dbReference>
<feature type="region of interest" description="Disordered" evidence="1">
    <location>
        <begin position="31"/>
        <end position="57"/>
    </location>
</feature>
<feature type="domain" description="RNase H type-1" evidence="2">
    <location>
        <begin position="386"/>
        <end position="490"/>
    </location>
</feature>
<dbReference type="InterPro" id="IPR052929">
    <property type="entry name" value="RNase_H-like_EbsB-rel"/>
</dbReference>